<dbReference type="GO" id="GO:0031071">
    <property type="term" value="F:cysteine desulfurase activity"/>
    <property type="evidence" value="ECO:0007669"/>
    <property type="project" value="UniProtKB-UniRule"/>
</dbReference>
<proteinExistence type="inferred from homology"/>
<dbReference type="InterPro" id="IPR010970">
    <property type="entry name" value="Cys_dSase_SufS"/>
</dbReference>
<dbReference type="PIRSF" id="PIRSF005572">
    <property type="entry name" value="NifS"/>
    <property type="match status" value="1"/>
</dbReference>
<dbReference type="Gene3D" id="3.40.640.10">
    <property type="entry name" value="Type I PLP-dependent aspartate aminotransferase-like (Major domain)"/>
    <property type="match status" value="1"/>
</dbReference>
<dbReference type="PANTHER" id="PTHR43586">
    <property type="entry name" value="CYSTEINE DESULFURASE"/>
    <property type="match status" value="1"/>
</dbReference>
<comment type="catalytic activity">
    <reaction evidence="6 8">
        <text>(sulfur carrier)-H + L-cysteine = (sulfur carrier)-SH + L-alanine</text>
        <dbReference type="Rhea" id="RHEA:43892"/>
        <dbReference type="Rhea" id="RHEA-COMP:14737"/>
        <dbReference type="Rhea" id="RHEA-COMP:14739"/>
        <dbReference type="ChEBI" id="CHEBI:29917"/>
        <dbReference type="ChEBI" id="CHEBI:35235"/>
        <dbReference type="ChEBI" id="CHEBI:57972"/>
        <dbReference type="ChEBI" id="CHEBI:64428"/>
        <dbReference type="EC" id="2.8.1.7"/>
    </reaction>
</comment>
<feature type="domain" description="Aminotransferase class V" evidence="9">
    <location>
        <begin position="37"/>
        <end position="407"/>
    </location>
</feature>
<dbReference type="NCBIfam" id="TIGR01979">
    <property type="entry name" value="sufS"/>
    <property type="match status" value="1"/>
</dbReference>
<accession>B9XEV3</accession>
<dbReference type="GO" id="GO:0006534">
    <property type="term" value="P:cysteine metabolic process"/>
    <property type="evidence" value="ECO:0007669"/>
    <property type="project" value="UniProtKB-UniRule"/>
</dbReference>
<reference evidence="10 11" key="1">
    <citation type="journal article" date="2011" name="J. Bacteriol.">
        <title>Genome sequence of 'Pedosphaera parvula' Ellin514, an aerobic Verrucomicrobial isolate from pasture soil.</title>
        <authorList>
            <person name="Kant R."/>
            <person name="van Passel M.W."/>
            <person name="Sangwan P."/>
            <person name="Palva A."/>
            <person name="Lucas S."/>
            <person name="Copeland A."/>
            <person name="Lapidus A."/>
            <person name="Glavina Del Rio T."/>
            <person name="Dalin E."/>
            <person name="Tice H."/>
            <person name="Bruce D."/>
            <person name="Goodwin L."/>
            <person name="Pitluck S."/>
            <person name="Chertkov O."/>
            <person name="Larimer F.W."/>
            <person name="Land M.L."/>
            <person name="Hauser L."/>
            <person name="Brettin T.S."/>
            <person name="Detter J.C."/>
            <person name="Han S."/>
            <person name="de Vos W.M."/>
            <person name="Janssen P.H."/>
            <person name="Smidt H."/>
        </authorList>
    </citation>
    <scope>NUCLEOTIDE SEQUENCE [LARGE SCALE GENOMIC DNA]</scope>
    <source>
        <strain evidence="10 11">Ellin514</strain>
    </source>
</reference>
<dbReference type="SUPFAM" id="SSF53383">
    <property type="entry name" value="PLP-dependent transferases"/>
    <property type="match status" value="1"/>
</dbReference>
<comment type="function">
    <text evidence="2 8">Catalyzes the removal of elemental sulfur and selenium atoms from L-cysteine, L-cystine, L-selenocysteine, and L-selenocystine to produce L-alanine.</text>
</comment>
<organism evidence="10 11">
    <name type="scientific">Pedosphaera parvula (strain Ellin514)</name>
    <dbReference type="NCBI Taxonomy" id="320771"/>
    <lineage>
        <taxon>Bacteria</taxon>
        <taxon>Pseudomonadati</taxon>
        <taxon>Verrucomicrobiota</taxon>
        <taxon>Pedosphaerae</taxon>
        <taxon>Pedosphaerales</taxon>
        <taxon>Pedosphaeraceae</taxon>
        <taxon>Pedosphaera</taxon>
    </lineage>
</organism>
<dbReference type="InterPro" id="IPR000192">
    <property type="entry name" value="Aminotrans_V_dom"/>
</dbReference>
<evidence type="ECO:0000259" key="9">
    <source>
        <dbReference type="Pfam" id="PF00266"/>
    </source>
</evidence>
<evidence type="ECO:0000256" key="4">
    <source>
        <dbReference type="ARBA" id="ARBA00022679"/>
    </source>
</evidence>
<dbReference type="PROSITE" id="PS00595">
    <property type="entry name" value="AA_TRANSFER_CLASS_5"/>
    <property type="match status" value="1"/>
</dbReference>
<evidence type="ECO:0000313" key="11">
    <source>
        <dbReference type="Proteomes" id="UP000003688"/>
    </source>
</evidence>
<name>B9XEV3_PEDPL</name>
<evidence type="ECO:0000313" key="10">
    <source>
        <dbReference type="EMBL" id="EEF61817.1"/>
    </source>
</evidence>
<evidence type="ECO:0000256" key="2">
    <source>
        <dbReference type="ARBA" id="ARBA00002824"/>
    </source>
</evidence>
<dbReference type="EC" id="2.8.1.7" evidence="8"/>
<gene>
    <name evidence="10" type="ORF">Cflav_PD4857</name>
</gene>
<keyword evidence="4 8" id="KW-0808">Transferase</keyword>
<dbReference type="Proteomes" id="UP000003688">
    <property type="component" value="Unassembled WGS sequence"/>
</dbReference>
<dbReference type="InterPro" id="IPR015424">
    <property type="entry name" value="PyrdxlP-dep_Trfase"/>
</dbReference>
<dbReference type="PANTHER" id="PTHR43586:SF8">
    <property type="entry name" value="CYSTEINE DESULFURASE 1, CHLOROPLASTIC"/>
    <property type="match status" value="1"/>
</dbReference>
<dbReference type="InterPro" id="IPR020578">
    <property type="entry name" value="Aminotrans_V_PyrdxlP_BS"/>
</dbReference>
<dbReference type="EMBL" id="ABOX02000008">
    <property type="protein sequence ID" value="EEF61817.1"/>
    <property type="molecule type" value="Genomic_DNA"/>
</dbReference>
<comment type="caution">
    <text evidence="10">The sequence shown here is derived from an EMBL/GenBank/DDBJ whole genome shotgun (WGS) entry which is preliminary data.</text>
</comment>
<comment type="similarity">
    <text evidence="3 8">Belongs to the class-V pyridoxal-phosphate-dependent aminotransferase family. Csd subfamily.</text>
</comment>
<evidence type="ECO:0000256" key="6">
    <source>
        <dbReference type="ARBA" id="ARBA00050776"/>
    </source>
</evidence>
<dbReference type="Pfam" id="PF00266">
    <property type="entry name" value="Aminotran_5"/>
    <property type="match status" value="1"/>
</dbReference>
<keyword evidence="11" id="KW-1185">Reference proteome</keyword>
<evidence type="ECO:0000256" key="7">
    <source>
        <dbReference type="RuleBase" id="RU004504"/>
    </source>
</evidence>
<evidence type="ECO:0000256" key="3">
    <source>
        <dbReference type="ARBA" id="ARBA00010447"/>
    </source>
</evidence>
<evidence type="ECO:0000256" key="5">
    <source>
        <dbReference type="ARBA" id="ARBA00022898"/>
    </source>
</evidence>
<dbReference type="InterPro" id="IPR015421">
    <property type="entry name" value="PyrdxlP-dep_Trfase_major"/>
</dbReference>
<dbReference type="InterPro" id="IPR016454">
    <property type="entry name" value="Cysteine_dSase"/>
</dbReference>
<comment type="cofactor">
    <cofactor evidence="1 7">
        <name>pyridoxal 5'-phosphate</name>
        <dbReference type="ChEBI" id="CHEBI:597326"/>
    </cofactor>
</comment>
<dbReference type="GO" id="GO:0030170">
    <property type="term" value="F:pyridoxal phosphate binding"/>
    <property type="evidence" value="ECO:0007669"/>
    <property type="project" value="UniProtKB-UniRule"/>
</dbReference>
<dbReference type="InterPro" id="IPR015422">
    <property type="entry name" value="PyrdxlP-dep_Trfase_small"/>
</dbReference>
<dbReference type="RefSeq" id="WP_007414351.1">
    <property type="nucleotide sequence ID" value="NZ_ABOX02000008.1"/>
</dbReference>
<protein>
    <recommendedName>
        <fullName evidence="8">Cysteine desulfurase</fullName>
        <ecNumber evidence="8">2.8.1.7</ecNumber>
    </recommendedName>
</protein>
<evidence type="ECO:0000256" key="8">
    <source>
        <dbReference type="RuleBase" id="RU004506"/>
    </source>
</evidence>
<dbReference type="STRING" id="320771.Cflav_PD4857"/>
<evidence type="ECO:0000256" key="1">
    <source>
        <dbReference type="ARBA" id="ARBA00001933"/>
    </source>
</evidence>
<dbReference type="AlphaFoldDB" id="B9XEV3"/>
<keyword evidence="5 8" id="KW-0663">Pyridoxal phosphate</keyword>
<dbReference type="CDD" id="cd06453">
    <property type="entry name" value="SufS_like"/>
    <property type="match status" value="1"/>
</dbReference>
<sequence>MISETTISTQQKKMIDWAKLRADFPILDQQVHGHPLVYLDNAASSQKPRAVIDCLSNYYEKDNANVHRGIHELSNRATAAFEASRQRVATFINAKTQDEIIFTRGTTEGINLIAASWGSKNIKAGDKILLTEMEHHSNIVPWQLLAEKTGAKLVYIPVTGDEGLLDLSKLDQLLTPEVKLFAFTHISNTLGTLNPVAELCERARKLGVTTLVDAAQSAGHLPLDVQSLGCDFLVFSGHKICGPTGIGVLWGRQEILDNMPPYHGGGEMIVTVDFFKSTFKKAPHRFEAGTPDISGVIALHAALDYLDAVGRENIFKHDQELATYCYDQLAQLKNVRLFGPKTGRAGLVSFLLEDVHAHDVVTVADQRGVALRGGHHCNQPLMKKLGIASTARASFYFYNTRAEVDRFIEVTREIQKFFGA</sequence>
<dbReference type="Gene3D" id="3.90.1150.10">
    <property type="entry name" value="Aspartate Aminotransferase, domain 1"/>
    <property type="match status" value="1"/>
</dbReference>